<comment type="caution">
    <text evidence="1">The sequence shown here is derived from an EMBL/GenBank/DDBJ whole genome shotgun (WGS) entry which is preliminary data.</text>
</comment>
<name>A0A967E6P7_9FLAO</name>
<reference evidence="1" key="2">
    <citation type="submission" date="2020-03" db="EMBL/GenBank/DDBJ databases">
        <title>Flavobacteriaceae bacterium strain TP-CH-4, a member of the family Flavobacteriaceae isolated from a deep-sea seamount.</title>
        <authorList>
            <person name="Zhang D.-C."/>
        </authorList>
    </citation>
    <scope>NUCLEOTIDE SEQUENCE</scope>
    <source>
        <strain evidence="1">TP-CH-4</strain>
    </source>
</reference>
<proteinExistence type="predicted"/>
<keyword evidence="2" id="KW-1185">Reference proteome</keyword>
<accession>A0A967E6P7</accession>
<evidence type="ECO:0000313" key="2">
    <source>
        <dbReference type="Proteomes" id="UP000707206"/>
    </source>
</evidence>
<dbReference type="RefSeq" id="WP_152574348.1">
    <property type="nucleotide sequence ID" value="NZ_VIKU02000003.1"/>
</dbReference>
<dbReference type="AlphaFoldDB" id="A0A967E6P7"/>
<dbReference type="Proteomes" id="UP000707206">
    <property type="component" value="Unassembled WGS sequence"/>
</dbReference>
<protein>
    <submittedName>
        <fullName evidence="1">Uncharacterized protein</fullName>
    </submittedName>
</protein>
<organism evidence="1 2">
    <name type="scientific">Pelagihabitans pacificus</name>
    <dbReference type="NCBI Taxonomy" id="2696054"/>
    <lineage>
        <taxon>Bacteria</taxon>
        <taxon>Pseudomonadati</taxon>
        <taxon>Bacteroidota</taxon>
        <taxon>Flavobacteriia</taxon>
        <taxon>Flavobacteriales</taxon>
        <taxon>Flavobacteriaceae</taxon>
        <taxon>Pelagihabitans</taxon>
    </lineage>
</organism>
<evidence type="ECO:0000313" key="1">
    <source>
        <dbReference type="EMBL" id="NHF59835.1"/>
    </source>
</evidence>
<dbReference type="EMBL" id="VIKU02000003">
    <property type="protein sequence ID" value="NHF59835.1"/>
    <property type="molecule type" value="Genomic_DNA"/>
</dbReference>
<reference evidence="1" key="1">
    <citation type="submission" date="2019-07" db="EMBL/GenBank/DDBJ databases">
        <authorList>
            <person name="De-Chao Zhang Q."/>
        </authorList>
    </citation>
    <scope>NUCLEOTIDE SEQUENCE</scope>
    <source>
        <strain evidence="1">TP-CH-4</strain>
    </source>
</reference>
<sequence length="291" mass="33004">MKAVFHCQVKLSIQGIVWLLAIFLTGTANRLNANNVPYFFLGTPLHQPTEFQSPSPTAIKISSPNSNTIWNVSDPVEIVWDTKNIPVDKTIKFYLVKDDMVVQELGIFENKRFADGIQLNKSLQTGNNYRVMGIELFPNDTKSIAKFATSFFTIKGLSRKPRPVESKVVEKNAIRHTFDGRDISYVEKLEVSSETIQINIWDHGRKDDDIVSIYLNGEAVVYKYFLDYHKKGFEIKLDPTRPNDLFLYAHNLGKYPPNTVSIEIVDGDASENIVLNSDLKSCEAVLINVKE</sequence>
<gene>
    <name evidence="1" type="ORF">FK220_010825</name>
</gene>